<evidence type="ECO:0000313" key="2">
    <source>
        <dbReference type="Proteomes" id="UP000814128"/>
    </source>
</evidence>
<evidence type="ECO:0000313" key="1">
    <source>
        <dbReference type="EMBL" id="KAI0031504.1"/>
    </source>
</evidence>
<organism evidence="1 2">
    <name type="scientific">Vararia minispora EC-137</name>
    <dbReference type="NCBI Taxonomy" id="1314806"/>
    <lineage>
        <taxon>Eukaryota</taxon>
        <taxon>Fungi</taxon>
        <taxon>Dikarya</taxon>
        <taxon>Basidiomycota</taxon>
        <taxon>Agaricomycotina</taxon>
        <taxon>Agaricomycetes</taxon>
        <taxon>Russulales</taxon>
        <taxon>Lachnocladiaceae</taxon>
        <taxon>Vararia</taxon>
    </lineage>
</organism>
<dbReference type="EMBL" id="MU273577">
    <property type="protein sequence ID" value="KAI0031504.1"/>
    <property type="molecule type" value="Genomic_DNA"/>
</dbReference>
<reference evidence="1" key="2">
    <citation type="journal article" date="2022" name="New Phytol.">
        <title>Evolutionary transition to the ectomycorrhizal habit in the genomes of a hyperdiverse lineage of mushroom-forming fungi.</title>
        <authorList>
            <person name="Looney B."/>
            <person name="Miyauchi S."/>
            <person name="Morin E."/>
            <person name="Drula E."/>
            <person name="Courty P.E."/>
            <person name="Kohler A."/>
            <person name="Kuo A."/>
            <person name="LaButti K."/>
            <person name="Pangilinan J."/>
            <person name="Lipzen A."/>
            <person name="Riley R."/>
            <person name="Andreopoulos W."/>
            <person name="He G."/>
            <person name="Johnson J."/>
            <person name="Nolan M."/>
            <person name="Tritt A."/>
            <person name="Barry K.W."/>
            <person name="Grigoriev I.V."/>
            <person name="Nagy L.G."/>
            <person name="Hibbett D."/>
            <person name="Henrissat B."/>
            <person name="Matheny P.B."/>
            <person name="Labbe J."/>
            <person name="Martin F.M."/>
        </authorList>
    </citation>
    <scope>NUCLEOTIDE SEQUENCE</scope>
    <source>
        <strain evidence="1">EC-137</strain>
    </source>
</reference>
<keyword evidence="2" id="KW-1185">Reference proteome</keyword>
<comment type="caution">
    <text evidence="1">The sequence shown here is derived from an EMBL/GenBank/DDBJ whole genome shotgun (WGS) entry which is preliminary data.</text>
</comment>
<protein>
    <submittedName>
        <fullName evidence="1">GTPase</fullName>
    </submittedName>
</protein>
<name>A0ACB8QI41_9AGAM</name>
<accession>A0ACB8QI41</accession>
<proteinExistence type="predicted"/>
<gene>
    <name evidence="1" type="ORF">K488DRAFT_86736</name>
</gene>
<dbReference type="Proteomes" id="UP000814128">
    <property type="component" value="Unassembled WGS sequence"/>
</dbReference>
<reference evidence="1" key="1">
    <citation type="submission" date="2021-02" db="EMBL/GenBank/DDBJ databases">
        <authorList>
            <consortium name="DOE Joint Genome Institute"/>
            <person name="Ahrendt S."/>
            <person name="Looney B.P."/>
            <person name="Miyauchi S."/>
            <person name="Morin E."/>
            <person name="Drula E."/>
            <person name="Courty P.E."/>
            <person name="Chicoki N."/>
            <person name="Fauchery L."/>
            <person name="Kohler A."/>
            <person name="Kuo A."/>
            <person name="Labutti K."/>
            <person name="Pangilinan J."/>
            <person name="Lipzen A."/>
            <person name="Riley R."/>
            <person name="Andreopoulos W."/>
            <person name="He G."/>
            <person name="Johnson J."/>
            <person name="Barry K.W."/>
            <person name="Grigoriev I.V."/>
            <person name="Nagy L."/>
            <person name="Hibbett D."/>
            <person name="Henrissat B."/>
            <person name="Matheny P.B."/>
            <person name="Labbe J."/>
            <person name="Martin F."/>
        </authorList>
    </citation>
    <scope>NUCLEOTIDE SEQUENCE</scope>
    <source>
        <strain evidence="1">EC-137</strain>
    </source>
</reference>
<sequence>MPHPALIHLFGCRASASRLFRRYTTFHSDDAFAGNGDPTERRLISEDEKALQDALHRQRKTEWKRRQGGQTFLDHVVIHVRGGRGGDGCVAFHREKFQQYGPPAGGNGGRGGDIYIKPSSHLTTLSSVPRRVVGNPGGTGSGTWQNGRNGEPTVIEVPVGTVVRELAPEDPSRAPDEWEAHEKEYEGLDDEERRARWRARRFVHFPDSAGDNEGRSAFREAIWDLIKVDRELRAQRRERNAAPLTLDLDHVEDVTIPVDAPLGRPHTQNLGRLVASGGEGGYGNPRFVGPENRSPKFATRGYDGERVSLALELKILADIGLVGMPNAGKSTLLRALTAGRAKSEIASYAFTTLNPFVGVVRVGLDGSIMGGTLQELVHDDTVMEKQRHRELLESGALAHAPTRNQELNAAAEEAPETALEAFRFTVADNPGLIAKASENVGLGHSFLRSMERSSALVYVVDFSGPAPWDQLTVLRDELEKYKPGMSKRARMVIANKADTIDSEDVGAVVQAKGKLSALEEFARAKMDGLDVVAISGKYSQNLRKVVRLMRGYVEDARREPLQPTYAYTSSTSNL</sequence>